<sequence length="297" mass="33433">MLFPDLDDLADFMVNFERNKTRQLVFLQSDVLHSHHEPNGLLGLESLAPGSSHPHQAHHGFQYEPSLMLSESSSASCAAIKAKARSLASSATKYTLLFDTGGVSIISSHSSDPPRRGPQPLHRERPPIPLNMVPHELPCDFENFSGCRASFRHDQVDDLVEHVATQHLNNNLPKHCKCQFCDVVEFVALPDTPDNRRDCFRSRTIHHIMHFQEGLTKRQMRPDFAFVDHLHDNNLITEASFIAAIQASELSLALRRRVEPKPGPVKRVRCEIMVASKWDKHNGRNPPRGKPSTNTGL</sequence>
<dbReference type="OMA" id="YAREIMA"/>
<accession>A0A084QCD4</accession>
<evidence type="ECO:0000313" key="2">
    <source>
        <dbReference type="EMBL" id="KFA61619.1"/>
    </source>
</evidence>
<dbReference type="Proteomes" id="UP000028524">
    <property type="component" value="Unassembled WGS sequence"/>
</dbReference>
<dbReference type="AlphaFoldDB" id="A0A084QCD4"/>
<name>A0A084QCD4_STAC4</name>
<reference evidence="2 3" key="1">
    <citation type="journal article" date="2014" name="BMC Genomics">
        <title>Comparative genome sequencing reveals chemotype-specific gene clusters in the toxigenic black mold Stachybotrys.</title>
        <authorList>
            <person name="Semeiks J."/>
            <person name="Borek D."/>
            <person name="Otwinowski Z."/>
            <person name="Grishin N.V."/>
        </authorList>
    </citation>
    <scope>NUCLEOTIDE SEQUENCE [LARGE SCALE GENOMIC DNA]</scope>
    <source>
        <strain evidence="2 3">IBT 40285</strain>
    </source>
</reference>
<proteinExistence type="predicted"/>
<organism evidence="2 3">
    <name type="scientific">Stachybotrys chlorohalonatus (strain IBT 40285)</name>
    <dbReference type="NCBI Taxonomy" id="1283841"/>
    <lineage>
        <taxon>Eukaryota</taxon>
        <taxon>Fungi</taxon>
        <taxon>Dikarya</taxon>
        <taxon>Ascomycota</taxon>
        <taxon>Pezizomycotina</taxon>
        <taxon>Sordariomycetes</taxon>
        <taxon>Hypocreomycetidae</taxon>
        <taxon>Hypocreales</taxon>
        <taxon>Stachybotryaceae</taxon>
        <taxon>Stachybotrys</taxon>
    </lineage>
</organism>
<feature type="region of interest" description="Disordered" evidence="1">
    <location>
        <begin position="107"/>
        <end position="126"/>
    </location>
</feature>
<keyword evidence="3" id="KW-1185">Reference proteome</keyword>
<dbReference type="STRING" id="1283841.A0A084QCD4"/>
<protein>
    <submittedName>
        <fullName evidence="2">Uncharacterized protein</fullName>
    </submittedName>
</protein>
<dbReference type="EMBL" id="KL660843">
    <property type="protein sequence ID" value="KFA61619.1"/>
    <property type="molecule type" value="Genomic_DNA"/>
</dbReference>
<evidence type="ECO:0000313" key="3">
    <source>
        <dbReference type="Proteomes" id="UP000028524"/>
    </source>
</evidence>
<dbReference type="InParanoid" id="A0A084QCD4"/>
<dbReference type="OrthoDB" id="409136at2759"/>
<dbReference type="HOGENOM" id="CLU_937418_0_0_1"/>
<gene>
    <name evidence="2" type="ORF">S40285_06207</name>
</gene>
<evidence type="ECO:0000256" key="1">
    <source>
        <dbReference type="SAM" id="MobiDB-lite"/>
    </source>
</evidence>